<dbReference type="EMBL" id="JAHLQI010000009">
    <property type="protein sequence ID" value="MBU5491458.1"/>
    <property type="molecule type" value="Genomic_DNA"/>
</dbReference>
<name>A0ABS6EVA1_9FIRM</name>
<dbReference type="PANTHER" id="PTHR47739">
    <property type="entry name" value="TRNA1(VAL) (ADENINE(37)-N6)-METHYLTRANSFERASE"/>
    <property type="match status" value="1"/>
</dbReference>
<protein>
    <submittedName>
        <fullName evidence="2">Methyltransferase</fullName>
    </submittedName>
</protein>
<accession>A0ABS6EVA1</accession>
<dbReference type="InterPro" id="IPR050210">
    <property type="entry name" value="tRNA_Adenine-N(6)_MTase"/>
</dbReference>
<organism evidence="2 3">
    <name type="scientific">Butyricicoccus intestinisimiae</name>
    <dbReference type="NCBI Taxonomy" id="2841509"/>
    <lineage>
        <taxon>Bacteria</taxon>
        <taxon>Bacillati</taxon>
        <taxon>Bacillota</taxon>
        <taxon>Clostridia</taxon>
        <taxon>Eubacteriales</taxon>
        <taxon>Butyricicoccaceae</taxon>
        <taxon>Butyricicoccus</taxon>
    </lineage>
</organism>
<keyword evidence="3" id="KW-1185">Reference proteome</keyword>
<keyword evidence="2" id="KW-0808">Transferase</keyword>
<gene>
    <name evidence="2" type="ORF">KQI75_12685</name>
</gene>
<dbReference type="RefSeq" id="WP_216471203.1">
    <property type="nucleotide sequence ID" value="NZ_JAHLQI010000009.1"/>
</dbReference>
<dbReference type="GO" id="GO:0008168">
    <property type="term" value="F:methyltransferase activity"/>
    <property type="evidence" value="ECO:0007669"/>
    <property type="project" value="UniProtKB-KW"/>
</dbReference>
<dbReference type="Pfam" id="PF05175">
    <property type="entry name" value="MTS"/>
    <property type="match status" value="1"/>
</dbReference>
<sequence>MRRTDKLWGGFSLIQDDRFFKLGQDTMLLSDFACPPARGSIMDLGCGNGALSVLLCARHAHITVTGLEIQPEVAALAKENITHNGLEQRMRVICGDMKQSQSLFSTGSFDYVVCNPPYFAQNSGFSAKGVNKSTARQDSSGTAADAVRAAAYLVKFGGRAAFVYRPERICELITEMRARQLEPKRMRFVHQRATAVPSAVLIEARRGSAPGVQVLPPLLVCGENGKHTEEYRTIYHREEF</sequence>
<evidence type="ECO:0000313" key="2">
    <source>
        <dbReference type="EMBL" id="MBU5491458.1"/>
    </source>
</evidence>
<reference evidence="2 3" key="1">
    <citation type="submission" date="2021-06" db="EMBL/GenBank/DDBJ databases">
        <authorList>
            <person name="Sun Q."/>
            <person name="Li D."/>
        </authorList>
    </citation>
    <scope>NUCLEOTIDE SEQUENCE [LARGE SCALE GENOMIC DNA]</scope>
    <source>
        <strain evidence="2 3">MSJd-7</strain>
    </source>
</reference>
<keyword evidence="2" id="KW-0489">Methyltransferase</keyword>
<evidence type="ECO:0000259" key="1">
    <source>
        <dbReference type="Pfam" id="PF05175"/>
    </source>
</evidence>
<dbReference type="InterPro" id="IPR007848">
    <property type="entry name" value="Small_mtfrase_dom"/>
</dbReference>
<proteinExistence type="predicted"/>
<feature type="domain" description="Methyltransferase small" evidence="1">
    <location>
        <begin position="27"/>
        <end position="122"/>
    </location>
</feature>
<dbReference type="GO" id="GO:0032259">
    <property type="term" value="P:methylation"/>
    <property type="evidence" value="ECO:0007669"/>
    <property type="project" value="UniProtKB-KW"/>
</dbReference>
<dbReference type="CDD" id="cd02440">
    <property type="entry name" value="AdoMet_MTases"/>
    <property type="match status" value="1"/>
</dbReference>
<comment type="caution">
    <text evidence="2">The sequence shown here is derived from an EMBL/GenBank/DDBJ whole genome shotgun (WGS) entry which is preliminary data.</text>
</comment>
<dbReference type="PANTHER" id="PTHR47739:SF1">
    <property type="entry name" value="TRNA1(VAL) (ADENINE(37)-N6)-METHYLTRANSFERASE"/>
    <property type="match status" value="1"/>
</dbReference>
<dbReference type="PROSITE" id="PS00092">
    <property type="entry name" value="N6_MTASE"/>
    <property type="match status" value="1"/>
</dbReference>
<evidence type="ECO:0000313" key="3">
    <source>
        <dbReference type="Proteomes" id="UP000783588"/>
    </source>
</evidence>
<dbReference type="InterPro" id="IPR002052">
    <property type="entry name" value="DNA_methylase_N6_adenine_CS"/>
</dbReference>
<dbReference type="Proteomes" id="UP000783588">
    <property type="component" value="Unassembled WGS sequence"/>
</dbReference>